<name>K0S7Y1_THAOC</name>
<dbReference type="OrthoDB" id="43368at2759"/>
<feature type="chain" id="PRO_5030173041" description="Glycine zipper domain-containing protein" evidence="1">
    <location>
        <begin position="26"/>
        <end position="278"/>
    </location>
</feature>
<reference evidence="2 3" key="1">
    <citation type="journal article" date="2012" name="Genome Biol.">
        <title>Genome and low-iron response of an oceanic diatom adapted to chronic iron limitation.</title>
        <authorList>
            <person name="Lommer M."/>
            <person name="Specht M."/>
            <person name="Roy A.S."/>
            <person name="Kraemer L."/>
            <person name="Andreson R."/>
            <person name="Gutowska M.A."/>
            <person name="Wolf J."/>
            <person name="Bergner S.V."/>
            <person name="Schilhabel M.B."/>
            <person name="Klostermeier U.C."/>
            <person name="Beiko R.G."/>
            <person name="Rosenstiel P."/>
            <person name="Hippler M."/>
            <person name="Laroche J."/>
        </authorList>
    </citation>
    <scope>NUCLEOTIDE SEQUENCE [LARGE SCALE GENOMIC DNA]</scope>
    <source>
        <strain evidence="2 3">CCMP1005</strain>
    </source>
</reference>
<accession>K0S7Y1</accession>
<evidence type="ECO:0000313" key="3">
    <source>
        <dbReference type="Proteomes" id="UP000266841"/>
    </source>
</evidence>
<dbReference type="EMBL" id="AGNL01020473">
    <property type="protein sequence ID" value="EJK61034.1"/>
    <property type="molecule type" value="Genomic_DNA"/>
</dbReference>
<proteinExistence type="predicted"/>
<dbReference type="eggNOG" id="ENOG502SAKA">
    <property type="taxonomic scope" value="Eukaryota"/>
</dbReference>
<evidence type="ECO:0000256" key="1">
    <source>
        <dbReference type="SAM" id="SignalP"/>
    </source>
</evidence>
<gene>
    <name evidence="2" type="ORF">THAOC_18537</name>
</gene>
<dbReference type="OMA" id="RATHDSM"/>
<keyword evidence="3" id="KW-1185">Reference proteome</keyword>
<dbReference type="Proteomes" id="UP000266841">
    <property type="component" value="Unassembled WGS sequence"/>
</dbReference>
<protein>
    <recommendedName>
        <fullName evidence="4">Glycine zipper domain-containing protein</fullName>
    </recommendedName>
</protein>
<feature type="signal peptide" evidence="1">
    <location>
        <begin position="1"/>
        <end position="25"/>
    </location>
</feature>
<dbReference type="AlphaFoldDB" id="K0S7Y1"/>
<sequence length="278" mass="29658">MAKSRCTMLLPAVVTVTAVISSSWASAFAPPAGALTSATPVGAAGGRSSLNGRSSGSALRNDLQDEIERAAQRRAYEERAKGGGTGNAIGGAVIGGLFGGPFGALFGAQVGASLGGASTLDKARTEEMKRRGITPEMLEQANEIGRVLSQAVDGLRATEDSYETSMRLAKSLNRQNEQIYDKAKDSMQNGDEDGARRLLLERERIKEKLVTVLKTVTEEQKRLELQRSNVEALETRALEVESLLRRSVGASAMQGSVDLGMSLEAEDPLLRKFRDLGM</sequence>
<evidence type="ECO:0000313" key="2">
    <source>
        <dbReference type="EMBL" id="EJK61034.1"/>
    </source>
</evidence>
<comment type="caution">
    <text evidence="2">The sequence shown here is derived from an EMBL/GenBank/DDBJ whole genome shotgun (WGS) entry which is preliminary data.</text>
</comment>
<organism evidence="2 3">
    <name type="scientific">Thalassiosira oceanica</name>
    <name type="common">Marine diatom</name>
    <dbReference type="NCBI Taxonomy" id="159749"/>
    <lineage>
        <taxon>Eukaryota</taxon>
        <taxon>Sar</taxon>
        <taxon>Stramenopiles</taxon>
        <taxon>Ochrophyta</taxon>
        <taxon>Bacillariophyta</taxon>
        <taxon>Coscinodiscophyceae</taxon>
        <taxon>Thalassiosirophycidae</taxon>
        <taxon>Thalassiosirales</taxon>
        <taxon>Thalassiosiraceae</taxon>
        <taxon>Thalassiosira</taxon>
    </lineage>
</organism>
<evidence type="ECO:0008006" key="4">
    <source>
        <dbReference type="Google" id="ProtNLM"/>
    </source>
</evidence>
<keyword evidence="1" id="KW-0732">Signal</keyword>